<proteinExistence type="predicted"/>
<dbReference type="AlphaFoldDB" id="A0AAD1T3K5"/>
<evidence type="ECO:0000256" key="1">
    <source>
        <dbReference type="SAM" id="MobiDB-lite"/>
    </source>
</evidence>
<reference evidence="2" key="1">
    <citation type="submission" date="2022-03" db="EMBL/GenBank/DDBJ databases">
        <authorList>
            <person name="Alioto T."/>
            <person name="Alioto T."/>
            <person name="Gomez Garrido J."/>
        </authorList>
    </citation>
    <scope>NUCLEOTIDE SEQUENCE</scope>
</reference>
<accession>A0AAD1T3K5</accession>
<evidence type="ECO:0000313" key="2">
    <source>
        <dbReference type="EMBL" id="CAH2316125.1"/>
    </source>
</evidence>
<name>A0AAD1T3K5_PELCU</name>
<dbReference type="Proteomes" id="UP001295444">
    <property type="component" value="Chromosome 09"/>
</dbReference>
<organism evidence="2 3">
    <name type="scientific">Pelobates cultripes</name>
    <name type="common">Western spadefoot toad</name>
    <dbReference type="NCBI Taxonomy" id="61616"/>
    <lineage>
        <taxon>Eukaryota</taxon>
        <taxon>Metazoa</taxon>
        <taxon>Chordata</taxon>
        <taxon>Craniata</taxon>
        <taxon>Vertebrata</taxon>
        <taxon>Euteleostomi</taxon>
        <taxon>Amphibia</taxon>
        <taxon>Batrachia</taxon>
        <taxon>Anura</taxon>
        <taxon>Pelobatoidea</taxon>
        <taxon>Pelobatidae</taxon>
        <taxon>Pelobates</taxon>
    </lineage>
</organism>
<sequence>MPAGMHEPRLGAYTTLSRGETDALPVHKRTQHPRYSATPLSGLVGINPVPNVPIHTPLWTPKAGTSPNHVPCLQAARHSKIADAQPNGVYVHPEHSFSTNKPLINR</sequence>
<protein>
    <submittedName>
        <fullName evidence="2">Uncharacterized protein</fullName>
    </submittedName>
</protein>
<gene>
    <name evidence="2" type="ORF">PECUL_23A033669</name>
</gene>
<dbReference type="EMBL" id="OW240920">
    <property type="protein sequence ID" value="CAH2316125.1"/>
    <property type="molecule type" value="Genomic_DNA"/>
</dbReference>
<keyword evidence="3" id="KW-1185">Reference proteome</keyword>
<feature type="region of interest" description="Disordered" evidence="1">
    <location>
        <begin position="1"/>
        <end position="42"/>
    </location>
</feature>
<evidence type="ECO:0000313" key="3">
    <source>
        <dbReference type="Proteomes" id="UP001295444"/>
    </source>
</evidence>